<keyword evidence="7" id="KW-1133">Transmembrane helix</keyword>
<dbReference type="FunFam" id="1.50.40.10:FF:000109">
    <property type="entry name" value="Ornithine carrier protein AmcA/Ort1"/>
    <property type="match status" value="1"/>
</dbReference>
<sequence length="558" mass="61544">MEAHKSPVLVVEGRAGLANPLDAADTRTEQAASHSEEALKDVVCGSMAGVVGKYIEYPFDTVKVRLQSQPDNVPLRYTGPLDCFKKSLQNDGFIGIYRGISAPLVGAAVETSALFFSYRLAGDALKASGFYPELKRHPERDLPYSGMLGCGMVAGAITSLFLTPIELVKCKMQVPMETSSGAAARPGILGVITSIYRHQGLAGYWHGQFGTFIRETGGGAAWFGGYEGMKMVFKDLNKSDDDLPVWQRMVSGSVAGAAYNFMFYPADTVKSRMQTEDVKQLTGGRSTFSAVGTALWKQHGLKGMYRGCGITVARAIPSSAFIFTVYEELKKRICCPDVQQSALEKIILNPKYHDILTLVKGVRNGVVYGAKVRFPHALVMIVLFRSGTLRSKCSLVYKATRQHARNLGLFALTYKSSMLFLRHTSPTGKERHYDSFLAGLLGGYTVFGRTIHNSVSQQIVIYVFARVCLALAKLAVQPKSVPTGKHSGGWGLVGDGEFRREVVRNGWPVFASLSWAMVMYIFRWHPEAVQSSLRSSMNYIYVQSDEWDSLRTLLWHNK</sequence>
<feature type="repeat" description="Solcar" evidence="10">
    <location>
        <begin position="36"/>
        <end position="124"/>
    </location>
</feature>
<feature type="repeat" description="Solcar" evidence="10">
    <location>
        <begin position="243"/>
        <end position="332"/>
    </location>
</feature>
<dbReference type="SUPFAM" id="SSF103506">
    <property type="entry name" value="Mitochondrial carrier"/>
    <property type="match status" value="1"/>
</dbReference>
<gene>
    <name evidence="12" type="ORF">P153DRAFT_373486</name>
</gene>
<evidence type="ECO:0000256" key="8">
    <source>
        <dbReference type="ARBA" id="ARBA00023128"/>
    </source>
</evidence>
<dbReference type="EMBL" id="ML977500">
    <property type="protein sequence ID" value="KAF2132815.1"/>
    <property type="molecule type" value="Genomic_DNA"/>
</dbReference>
<keyword evidence="5" id="KW-0677">Repeat</keyword>
<keyword evidence="8" id="KW-0496">Mitochondrion</keyword>
<dbReference type="RefSeq" id="XP_033527202.1">
    <property type="nucleotide sequence ID" value="XM_033669461.1"/>
</dbReference>
<name>A0A6A6AP36_9PLEO</name>
<organism evidence="12 13">
    <name type="scientific">Dothidotthia symphoricarpi CBS 119687</name>
    <dbReference type="NCBI Taxonomy" id="1392245"/>
    <lineage>
        <taxon>Eukaryota</taxon>
        <taxon>Fungi</taxon>
        <taxon>Dikarya</taxon>
        <taxon>Ascomycota</taxon>
        <taxon>Pezizomycotina</taxon>
        <taxon>Dothideomycetes</taxon>
        <taxon>Pleosporomycetidae</taxon>
        <taxon>Pleosporales</taxon>
        <taxon>Dothidotthiaceae</taxon>
        <taxon>Dothidotthia</taxon>
    </lineage>
</organism>
<keyword evidence="6" id="KW-0999">Mitochondrion inner membrane</keyword>
<evidence type="ECO:0000256" key="2">
    <source>
        <dbReference type="ARBA" id="ARBA00006375"/>
    </source>
</evidence>
<keyword evidence="13" id="KW-1185">Reference proteome</keyword>
<protein>
    <submittedName>
        <fullName evidence="12">Mitochondrial carrier</fullName>
    </submittedName>
</protein>
<dbReference type="InterPro" id="IPR023395">
    <property type="entry name" value="MCP_dom_sf"/>
</dbReference>
<dbReference type="PANTHER" id="PTHR45624:SF31">
    <property type="entry name" value="MITOCHONDRIAL ORNITHINE TRANSPORTER 1"/>
    <property type="match status" value="1"/>
</dbReference>
<dbReference type="InterPro" id="IPR050567">
    <property type="entry name" value="Mitochondrial_Carrier"/>
</dbReference>
<dbReference type="Proteomes" id="UP000799771">
    <property type="component" value="Unassembled WGS sequence"/>
</dbReference>
<feature type="repeat" description="Solcar" evidence="10">
    <location>
        <begin position="140"/>
        <end position="232"/>
    </location>
</feature>
<dbReference type="AlphaFoldDB" id="A0A6A6AP36"/>
<dbReference type="InterPro" id="IPR018108">
    <property type="entry name" value="MCP_transmembrane"/>
</dbReference>
<dbReference type="PANTHER" id="PTHR45624">
    <property type="entry name" value="MITOCHONDRIAL BASIC AMINO ACIDS TRANSPORTER-RELATED"/>
    <property type="match status" value="1"/>
</dbReference>
<evidence type="ECO:0000256" key="4">
    <source>
        <dbReference type="ARBA" id="ARBA00022692"/>
    </source>
</evidence>
<evidence type="ECO:0000256" key="9">
    <source>
        <dbReference type="ARBA" id="ARBA00023136"/>
    </source>
</evidence>
<proteinExistence type="inferred from homology"/>
<comment type="subcellular location">
    <subcellularLocation>
        <location evidence="1">Mitochondrion membrane</location>
        <topology evidence="1">Multi-pass membrane protein</topology>
    </subcellularLocation>
</comment>
<evidence type="ECO:0000313" key="12">
    <source>
        <dbReference type="EMBL" id="KAF2132815.1"/>
    </source>
</evidence>
<keyword evidence="3 11" id="KW-0813">Transport</keyword>
<evidence type="ECO:0000256" key="10">
    <source>
        <dbReference type="PROSITE-ProRule" id="PRU00282"/>
    </source>
</evidence>
<dbReference type="Pfam" id="PF02466">
    <property type="entry name" value="Tim17"/>
    <property type="match status" value="1"/>
</dbReference>
<keyword evidence="4 10" id="KW-0812">Transmembrane</keyword>
<keyword evidence="9 10" id="KW-0472">Membrane</keyword>
<evidence type="ECO:0000256" key="6">
    <source>
        <dbReference type="ARBA" id="ARBA00022792"/>
    </source>
</evidence>
<evidence type="ECO:0000256" key="11">
    <source>
        <dbReference type="RuleBase" id="RU000488"/>
    </source>
</evidence>
<dbReference type="GO" id="GO:1990575">
    <property type="term" value="P:mitochondrial L-ornithine transmembrane transport"/>
    <property type="evidence" value="ECO:0007669"/>
    <property type="project" value="TreeGrafter"/>
</dbReference>
<comment type="similarity">
    <text evidence="2 11">Belongs to the mitochondrial carrier (TC 2.A.29) family.</text>
</comment>
<dbReference type="PROSITE" id="PS50920">
    <property type="entry name" value="SOLCAR"/>
    <property type="match status" value="3"/>
</dbReference>
<evidence type="ECO:0000256" key="1">
    <source>
        <dbReference type="ARBA" id="ARBA00004225"/>
    </source>
</evidence>
<dbReference type="OrthoDB" id="2139348at2759"/>
<evidence type="ECO:0000256" key="7">
    <source>
        <dbReference type="ARBA" id="ARBA00022989"/>
    </source>
</evidence>
<evidence type="ECO:0000256" key="5">
    <source>
        <dbReference type="ARBA" id="ARBA00022737"/>
    </source>
</evidence>
<reference evidence="12" key="1">
    <citation type="journal article" date="2020" name="Stud. Mycol.">
        <title>101 Dothideomycetes genomes: a test case for predicting lifestyles and emergence of pathogens.</title>
        <authorList>
            <person name="Haridas S."/>
            <person name="Albert R."/>
            <person name="Binder M."/>
            <person name="Bloem J."/>
            <person name="Labutti K."/>
            <person name="Salamov A."/>
            <person name="Andreopoulos B."/>
            <person name="Baker S."/>
            <person name="Barry K."/>
            <person name="Bills G."/>
            <person name="Bluhm B."/>
            <person name="Cannon C."/>
            <person name="Castanera R."/>
            <person name="Culley D."/>
            <person name="Daum C."/>
            <person name="Ezra D."/>
            <person name="Gonzalez J."/>
            <person name="Henrissat B."/>
            <person name="Kuo A."/>
            <person name="Liang C."/>
            <person name="Lipzen A."/>
            <person name="Lutzoni F."/>
            <person name="Magnuson J."/>
            <person name="Mondo S."/>
            <person name="Nolan M."/>
            <person name="Ohm R."/>
            <person name="Pangilinan J."/>
            <person name="Park H.-J."/>
            <person name="Ramirez L."/>
            <person name="Alfaro M."/>
            <person name="Sun H."/>
            <person name="Tritt A."/>
            <person name="Yoshinaga Y."/>
            <person name="Zwiers L.-H."/>
            <person name="Turgeon B."/>
            <person name="Goodwin S."/>
            <person name="Spatafora J."/>
            <person name="Crous P."/>
            <person name="Grigoriev I."/>
        </authorList>
    </citation>
    <scope>NUCLEOTIDE SEQUENCE</scope>
    <source>
        <strain evidence="12">CBS 119687</strain>
    </source>
</reference>
<dbReference type="Pfam" id="PF00153">
    <property type="entry name" value="Mito_carr"/>
    <property type="match status" value="3"/>
</dbReference>
<evidence type="ECO:0000256" key="3">
    <source>
        <dbReference type="ARBA" id="ARBA00022448"/>
    </source>
</evidence>
<dbReference type="Gene3D" id="1.50.40.10">
    <property type="entry name" value="Mitochondrial carrier domain"/>
    <property type="match status" value="2"/>
</dbReference>
<dbReference type="GeneID" id="54409893"/>
<accession>A0A6A6AP36</accession>
<dbReference type="GO" id="GO:0000064">
    <property type="term" value="F:L-ornithine transmembrane transporter activity"/>
    <property type="evidence" value="ECO:0007669"/>
    <property type="project" value="TreeGrafter"/>
</dbReference>
<evidence type="ECO:0000313" key="13">
    <source>
        <dbReference type="Proteomes" id="UP000799771"/>
    </source>
</evidence>
<dbReference type="GO" id="GO:0031966">
    <property type="term" value="C:mitochondrial membrane"/>
    <property type="evidence" value="ECO:0007669"/>
    <property type="project" value="UniProtKB-SubCell"/>
</dbReference>